<dbReference type="InterPro" id="IPR023605">
    <property type="entry name" value="Lipoprotein_NlpI"/>
</dbReference>
<feature type="chain" id="PRO_5020529655" description="Lipoprotein NlpI" evidence="10">
    <location>
        <begin position="19"/>
        <end position="302"/>
    </location>
</feature>
<name>A0A4R3XW64_9PAST</name>
<comment type="subcellular location">
    <subcellularLocation>
        <location evidence="8">Cell membrane</location>
    </subcellularLocation>
</comment>
<dbReference type="InterPro" id="IPR011990">
    <property type="entry name" value="TPR-like_helical_dom_sf"/>
</dbReference>
<accession>A0A4R3XW64</accession>
<evidence type="ECO:0000256" key="8">
    <source>
        <dbReference type="PIRNR" id="PIRNR004654"/>
    </source>
</evidence>
<feature type="signal peptide" evidence="10">
    <location>
        <begin position="1"/>
        <end position="18"/>
    </location>
</feature>
<evidence type="ECO:0000256" key="3">
    <source>
        <dbReference type="ARBA" id="ARBA00022737"/>
    </source>
</evidence>
<dbReference type="SMART" id="SM00028">
    <property type="entry name" value="TPR"/>
    <property type="match status" value="4"/>
</dbReference>
<organism evidence="11 12">
    <name type="scientific">Testudinibacter aquarius</name>
    <dbReference type="NCBI Taxonomy" id="1524974"/>
    <lineage>
        <taxon>Bacteria</taxon>
        <taxon>Pseudomonadati</taxon>
        <taxon>Pseudomonadota</taxon>
        <taxon>Gammaproteobacteria</taxon>
        <taxon>Pasteurellales</taxon>
        <taxon>Pasteurellaceae</taxon>
        <taxon>Testudinibacter</taxon>
    </lineage>
</organism>
<dbReference type="RefSeq" id="WP_232517248.1">
    <property type="nucleotide sequence ID" value="NZ_LEKL01000032.1"/>
</dbReference>
<comment type="subunit">
    <text evidence="8">Homodimer.</text>
</comment>
<evidence type="ECO:0000256" key="1">
    <source>
        <dbReference type="ARBA" id="ARBA00022475"/>
    </source>
</evidence>
<comment type="caution">
    <text evidence="11">The sequence shown here is derived from an EMBL/GenBank/DDBJ whole genome shotgun (WGS) entry which is preliminary data.</text>
</comment>
<evidence type="ECO:0000256" key="5">
    <source>
        <dbReference type="ARBA" id="ARBA00023136"/>
    </source>
</evidence>
<dbReference type="Proteomes" id="UP000294619">
    <property type="component" value="Unassembled WGS sequence"/>
</dbReference>
<evidence type="ECO:0000256" key="2">
    <source>
        <dbReference type="ARBA" id="ARBA00022729"/>
    </source>
</evidence>
<dbReference type="PIRSF" id="PIRSF004654">
    <property type="entry name" value="NlpI"/>
    <property type="match status" value="1"/>
</dbReference>
<evidence type="ECO:0000313" key="11">
    <source>
        <dbReference type="EMBL" id="TCV83242.1"/>
    </source>
</evidence>
<evidence type="ECO:0000256" key="9">
    <source>
        <dbReference type="PROSITE-ProRule" id="PRU00339"/>
    </source>
</evidence>
<dbReference type="InterPro" id="IPR019734">
    <property type="entry name" value="TPR_rpt"/>
</dbReference>
<keyword evidence="3" id="KW-0677">Repeat</keyword>
<dbReference type="AlphaFoldDB" id="A0A4R3XW64"/>
<protein>
    <recommendedName>
        <fullName evidence="8">Lipoprotein NlpI</fullName>
    </recommendedName>
</protein>
<dbReference type="EMBL" id="SMCP01000016">
    <property type="protein sequence ID" value="TCV83242.1"/>
    <property type="molecule type" value="Genomic_DNA"/>
</dbReference>
<evidence type="ECO:0000256" key="6">
    <source>
        <dbReference type="ARBA" id="ARBA00023139"/>
    </source>
</evidence>
<dbReference type="Gene3D" id="1.25.40.10">
    <property type="entry name" value="Tetratricopeptide repeat domain"/>
    <property type="match status" value="1"/>
</dbReference>
<keyword evidence="6" id="KW-0564">Palmitate</keyword>
<dbReference type="PANTHER" id="PTHR44858">
    <property type="entry name" value="TETRATRICOPEPTIDE REPEAT PROTEIN 6"/>
    <property type="match status" value="1"/>
</dbReference>
<dbReference type="PANTHER" id="PTHR44858:SF1">
    <property type="entry name" value="UDP-N-ACETYLGLUCOSAMINE--PEPTIDE N-ACETYLGLUCOSAMINYLTRANSFERASE SPINDLY-RELATED"/>
    <property type="match status" value="1"/>
</dbReference>
<sequence length="302" mass="34899">MKIANNMMNYTKSLCVLAFLLLAAACSMRPTIPLISDKNVTLAEQNPLLHFDQEVMIARISQVLLVGNLAKNERASLHFERGVLYDSLGLWGLARYDFTQALMLQPKLAAVYNYLGLYLLLDGDYDGSLDAFNAVLHLDPNYEYAYLNRALNFYYVGRYGLAQRDFLTFYEADPSDPYRTLWLYLNELKYKPYEAKQNLAQRAKGLSNEFWGTNIVHYYLGELSYAELQKKIDNFAVPYSPQYAEILTETYFYLAKQQLNLGKVDEATALFKLAMANQVFNFVEYRFALFELSHLRLNNVQE</sequence>
<feature type="repeat" description="TPR" evidence="9">
    <location>
        <begin position="109"/>
        <end position="142"/>
    </location>
</feature>
<proteinExistence type="predicted"/>
<keyword evidence="4 9" id="KW-0802">TPR repeat</keyword>
<dbReference type="SUPFAM" id="SSF48452">
    <property type="entry name" value="TPR-like"/>
    <property type="match status" value="1"/>
</dbReference>
<comment type="function">
    <text evidence="8">May be involved in cell division.</text>
</comment>
<keyword evidence="7 11" id="KW-0449">Lipoprotein</keyword>
<gene>
    <name evidence="11" type="ORF">EDC16_11631</name>
</gene>
<evidence type="ECO:0000256" key="7">
    <source>
        <dbReference type="ARBA" id="ARBA00023288"/>
    </source>
</evidence>
<keyword evidence="1 8" id="KW-1003">Cell membrane</keyword>
<dbReference type="NCBIfam" id="NF008391">
    <property type="entry name" value="PRK11189.1"/>
    <property type="match status" value="1"/>
</dbReference>
<reference evidence="11 12" key="1">
    <citation type="submission" date="2019-03" db="EMBL/GenBank/DDBJ databases">
        <title>Genomic Encyclopedia of Type Strains, Phase IV (KMG-IV): sequencing the most valuable type-strain genomes for metagenomic binning, comparative biology and taxonomic classification.</title>
        <authorList>
            <person name="Goeker M."/>
        </authorList>
    </citation>
    <scope>NUCLEOTIDE SEQUENCE [LARGE SCALE GENOMIC DNA]</scope>
    <source>
        <strain evidence="11 12">DSM 28140</strain>
    </source>
</reference>
<evidence type="ECO:0000256" key="4">
    <source>
        <dbReference type="ARBA" id="ARBA00022803"/>
    </source>
</evidence>
<dbReference type="PROSITE" id="PS51257">
    <property type="entry name" value="PROKAR_LIPOPROTEIN"/>
    <property type="match status" value="1"/>
</dbReference>
<dbReference type="InterPro" id="IPR050498">
    <property type="entry name" value="Ycf3"/>
</dbReference>
<keyword evidence="2 10" id="KW-0732">Signal</keyword>
<dbReference type="PROSITE" id="PS50005">
    <property type="entry name" value="TPR"/>
    <property type="match status" value="1"/>
</dbReference>
<dbReference type="Pfam" id="PF07719">
    <property type="entry name" value="TPR_2"/>
    <property type="match status" value="1"/>
</dbReference>
<dbReference type="InterPro" id="IPR013105">
    <property type="entry name" value="TPR_2"/>
</dbReference>
<keyword evidence="5 8" id="KW-0472">Membrane</keyword>
<evidence type="ECO:0000256" key="10">
    <source>
        <dbReference type="SAM" id="SignalP"/>
    </source>
</evidence>
<evidence type="ECO:0000313" key="12">
    <source>
        <dbReference type="Proteomes" id="UP000294619"/>
    </source>
</evidence>
<dbReference type="GO" id="GO:0005886">
    <property type="term" value="C:plasma membrane"/>
    <property type="evidence" value="ECO:0007669"/>
    <property type="project" value="UniProtKB-SubCell"/>
</dbReference>